<accession>A0A438EXW9</accession>
<dbReference type="EMBL" id="QGNW01001166">
    <property type="protein sequence ID" value="RVW52587.1"/>
    <property type="molecule type" value="Genomic_DNA"/>
</dbReference>
<comment type="caution">
    <text evidence="1">The sequence shown here is derived from an EMBL/GenBank/DDBJ whole genome shotgun (WGS) entry which is preliminary data.</text>
</comment>
<protein>
    <submittedName>
        <fullName evidence="1">ATP-dependent Clp protease ATP-binding subunit ClpA-like CD4B, chloroplastic</fullName>
    </submittedName>
</protein>
<keyword evidence="1" id="KW-0378">Hydrolase</keyword>
<keyword evidence="1" id="KW-0547">Nucleotide-binding</keyword>
<dbReference type="GO" id="GO:0005524">
    <property type="term" value="F:ATP binding"/>
    <property type="evidence" value="ECO:0007669"/>
    <property type="project" value="UniProtKB-KW"/>
</dbReference>
<keyword evidence="1" id="KW-0067">ATP-binding</keyword>
<sequence length="86" mass="9324">MARALVQSTNIFASVADGKHGKFQGSERTKKSVKMMCNVQAPGLRIRGFSGLRGANALDNLVRSGHDFHSRVAAAISVREERLVDV</sequence>
<evidence type="ECO:0000313" key="1">
    <source>
        <dbReference type="EMBL" id="RVW52587.1"/>
    </source>
</evidence>
<name>A0A438EXW9_VITVI</name>
<dbReference type="GO" id="GO:0008233">
    <property type="term" value="F:peptidase activity"/>
    <property type="evidence" value="ECO:0007669"/>
    <property type="project" value="UniProtKB-KW"/>
</dbReference>
<dbReference type="Proteomes" id="UP000288805">
    <property type="component" value="Unassembled WGS sequence"/>
</dbReference>
<organism evidence="1 2">
    <name type="scientific">Vitis vinifera</name>
    <name type="common">Grape</name>
    <dbReference type="NCBI Taxonomy" id="29760"/>
    <lineage>
        <taxon>Eukaryota</taxon>
        <taxon>Viridiplantae</taxon>
        <taxon>Streptophyta</taxon>
        <taxon>Embryophyta</taxon>
        <taxon>Tracheophyta</taxon>
        <taxon>Spermatophyta</taxon>
        <taxon>Magnoliopsida</taxon>
        <taxon>eudicotyledons</taxon>
        <taxon>Gunneridae</taxon>
        <taxon>Pentapetalae</taxon>
        <taxon>rosids</taxon>
        <taxon>Vitales</taxon>
        <taxon>Vitaceae</taxon>
        <taxon>Viteae</taxon>
        <taxon>Vitis</taxon>
    </lineage>
</organism>
<gene>
    <name evidence="1" type="primary">CD4B</name>
    <name evidence="1" type="ORF">CK203_068749</name>
</gene>
<evidence type="ECO:0000313" key="2">
    <source>
        <dbReference type="Proteomes" id="UP000288805"/>
    </source>
</evidence>
<keyword evidence="1" id="KW-0645">Protease</keyword>
<reference evidence="1 2" key="1">
    <citation type="journal article" date="2018" name="PLoS Genet.">
        <title>Population sequencing reveals clonal diversity and ancestral inbreeding in the grapevine cultivar Chardonnay.</title>
        <authorList>
            <person name="Roach M.J."/>
            <person name="Johnson D.L."/>
            <person name="Bohlmann J."/>
            <person name="van Vuuren H.J."/>
            <person name="Jones S.J."/>
            <person name="Pretorius I.S."/>
            <person name="Schmidt S.A."/>
            <person name="Borneman A.R."/>
        </authorList>
    </citation>
    <scope>NUCLEOTIDE SEQUENCE [LARGE SCALE GENOMIC DNA]</scope>
    <source>
        <strain evidence="2">cv. Chardonnay</strain>
        <tissue evidence="1">Leaf</tissue>
    </source>
</reference>
<dbReference type="OrthoDB" id="47330at2759"/>
<dbReference type="AlphaFoldDB" id="A0A438EXW9"/>
<dbReference type="GO" id="GO:0006508">
    <property type="term" value="P:proteolysis"/>
    <property type="evidence" value="ECO:0007669"/>
    <property type="project" value="UniProtKB-KW"/>
</dbReference>
<proteinExistence type="predicted"/>